<evidence type="ECO:0000313" key="3">
    <source>
        <dbReference type="EMBL" id="WVZ72025.1"/>
    </source>
</evidence>
<keyword evidence="4" id="KW-1185">Reference proteome</keyword>
<feature type="region of interest" description="Disordered" evidence="1">
    <location>
        <begin position="82"/>
        <end position="128"/>
    </location>
</feature>
<gene>
    <name evidence="3" type="ORF">U9M48_020545</name>
</gene>
<feature type="compositionally biased region" description="Low complexity" evidence="1">
    <location>
        <begin position="188"/>
        <end position="199"/>
    </location>
</feature>
<feature type="region of interest" description="Disordered" evidence="1">
    <location>
        <begin position="144"/>
        <end position="199"/>
    </location>
</feature>
<dbReference type="GO" id="GO:0016491">
    <property type="term" value="F:oxidoreductase activity"/>
    <property type="evidence" value="ECO:0007669"/>
    <property type="project" value="InterPro"/>
</dbReference>
<dbReference type="SUPFAM" id="SSF52343">
    <property type="entry name" value="Ferredoxin reductase-like, C-terminal NADP-linked domain"/>
    <property type="match status" value="1"/>
</dbReference>
<sequence length="375" mass="40855">MAHKEVKILNRWHRSSHNFREATDGNEEIFSATFPSSREATEIRAAGAAAPSLFPRSSPGHLGLAARARTLHALQIAADHPTGALHAPPLRSAPPPPPPPAPPPPPLRRRACLPRPGPGAGAAPVPDRVDRGAAGLCMSGHRRRLALPRLPRPLRAPGPPRLPRRRRPVPPFPPSRRTLPHLPRHRVPSSPARPRAPLAGSAPDPCFDFLVKRLPGTPSARLCDLRPGDLVHVGASVVGRGFEVARVADARDLLVFATGSGISPIRSLIESGFVENNKTSLSLFYGVRNLQRMAYKERFDDWESRGIKVVPVLSRPDSQWTGERGYVQNVFSRMKNIVNPSSVGAILCGHKQMTEEITRVLVADGLSKERILTNF</sequence>
<name>A0AAQ3WSC8_PASNO</name>
<dbReference type="PANTHER" id="PTHR47215:SF2">
    <property type="entry name" value="OS01G0120600 PROTEIN"/>
    <property type="match status" value="1"/>
</dbReference>
<feature type="domain" description="Oxidoreductase FAD/NAD(P)-binding" evidence="2">
    <location>
        <begin position="257"/>
        <end position="356"/>
    </location>
</feature>
<dbReference type="InterPro" id="IPR001433">
    <property type="entry name" value="OxRdtase_FAD/NAD-bd"/>
</dbReference>
<feature type="compositionally biased region" description="Pro residues" evidence="1">
    <location>
        <begin position="91"/>
        <end position="106"/>
    </location>
</feature>
<dbReference type="Pfam" id="PF00175">
    <property type="entry name" value="NAD_binding_1"/>
    <property type="match status" value="1"/>
</dbReference>
<feature type="compositionally biased region" description="Pro residues" evidence="1">
    <location>
        <begin position="150"/>
        <end position="161"/>
    </location>
</feature>
<dbReference type="Proteomes" id="UP001341281">
    <property type="component" value="Chromosome 04"/>
</dbReference>
<dbReference type="InterPro" id="IPR039261">
    <property type="entry name" value="FNR_nucleotide-bd"/>
</dbReference>
<dbReference type="AlphaFoldDB" id="A0AAQ3WSC8"/>
<feature type="compositionally biased region" description="Basic residues" evidence="1">
    <location>
        <begin position="178"/>
        <end position="187"/>
    </location>
</feature>
<dbReference type="Gene3D" id="3.40.50.80">
    <property type="entry name" value="Nucleotide-binding domain of ferredoxin-NADP reductase (FNR) module"/>
    <property type="match status" value="1"/>
</dbReference>
<organism evidence="3 4">
    <name type="scientific">Paspalum notatum var. saurae</name>
    <dbReference type="NCBI Taxonomy" id="547442"/>
    <lineage>
        <taxon>Eukaryota</taxon>
        <taxon>Viridiplantae</taxon>
        <taxon>Streptophyta</taxon>
        <taxon>Embryophyta</taxon>
        <taxon>Tracheophyta</taxon>
        <taxon>Spermatophyta</taxon>
        <taxon>Magnoliopsida</taxon>
        <taxon>Liliopsida</taxon>
        <taxon>Poales</taxon>
        <taxon>Poaceae</taxon>
        <taxon>PACMAD clade</taxon>
        <taxon>Panicoideae</taxon>
        <taxon>Andropogonodae</taxon>
        <taxon>Paspaleae</taxon>
        <taxon>Paspalinae</taxon>
        <taxon>Paspalum</taxon>
    </lineage>
</organism>
<evidence type="ECO:0000313" key="4">
    <source>
        <dbReference type="Proteomes" id="UP001341281"/>
    </source>
</evidence>
<evidence type="ECO:0000259" key="2">
    <source>
        <dbReference type="Pfam" id="PF00175"/>
    </source>
</evidence>
<evidence type="ECO:0000256" key="1">
    <source>
        <dbReference type="SAM" id="MobiDB-lite"/>
    </source>
</evidence>
<dbReference type="CDD" id="cd00322">
    <property type="entry name" value="FNR_like"/>
    <property type="match status" value="1"/>
</dbReference>
<proteinExistence type="predicted"/>
<accession>A0AAQ3WSC8</accession>
<dbReference type="PANTHER" id="PTHR47215">
    <property type="match status" value="1"/>
</dbReference>
<dbReference type="EMBL" id="CP144748">
    <property type="protein sequence ID" value="WVZ72025.1"/>
    <property type="molecule type" value="Genomic_DNA"/>
</dbReference>
<reference evidence="3 4" key="1">
    <citation type="submission" date="2024-02" db="EMBL/GenBank/DDBJ databases">
        <title>High-quality chromosome-scale genome assembly of Pensacola bahiagrass (Paspalum notatum Flugge var. saurae).</title>
        <authorList>
            <person name="Vega J.M."/>
            <person name="Podio M."/>
            <person name="Orjuela J."/>
            <person name="Siena L.A."/>
            <person name="Pessino S.C."/>
            <person name="Combes M.C."/>
            <person name="Mariac C."/>
            <person name="Albertini E."/>
            <person name="Pupilli F."/>
            <person name="Ortiz J.P.A."/>
            <person name="Leblanc O."/>
        </authorList>
    </citation>
    <scope>NUCLEOTIDE SEQUENCE [LARGE SCALE GENOMIC DNA]</scope>
    <source>
        <strain evidence="3">R1</strain>
        <tissue evidence="3">Leaf</tissue>
    </source>
</reference>
<protein>
    <recommendedName>
        <fullName evidence="2">Oxidoreductase FAD/NAD(P)-binding domain-containing protein</fullName>
    </recommendedName>
</protein>